<dbReference type="Proteomes" id="UP000054564">
    <property type="component" value="Unassembled WGS sequence"/>
</dbReference>
<feature type="compositionally biased region" description="Low complexity" evidence="1">
    <location>
        <begin position="1"/>
        <end position="16"/>
    </location>
</feature>
<sequence length="372" mass="41881">MTTNQLTRRTNNTQNRKLADTTNKRPISALKIDQNQPFKKIKPTSPHQLHSTPLNLIRKCPAPPSPIPQRTPIHLNVTRFNALKPSTEKKNDEKNFKVNDRKQVPWKSNLNDLRSNLTSTESRGSHGLPPKVKKTVPIAQPAGRIEPPKAMRKPIHSYQVTTPLKKVLIPKREETHRSCDHSLVGLELIRASKPMVVQPTRPLIPINTAHSSLTAIPVPKTHQPTSPLVSPNKKQKKNNLCLSIDGSSFNRAQQLIEINQSSLRMWQSDLDAGVLKLKNKKFIVIKVCKDKSGSQVAHCLPLEQQPITITTVSPPSSSFTVGQQDSPLTPTQKIWKLFLRGPDCKINDRLKIFEPWSELNPNIIISNKFISF</sequence>
<accession>A0A0L0V711</accession>
<name>A0A0L0V711_9BASI</name>
<keyword evidence="3" id="KW-1185">Reference proteome</keyword>
<evidence type="ECO:0000313" key="3">
    <source>
        <dbReference type="Proteomes" id="UP000054564"/>
    </source>
</evidence>
<evidence type="ECO:0000256" key="1">
    <source>
        <dbReference type="SAM" id="MobiDB-lite"/>
    </source>
</evidence>
<reference evidence="3" key="1">
    <citation type="submission" date="2014-03" db="EMBL/GenBank/DDBJ databases">
        <title>The Genome Sequence of Puccinia striiformis f. sp. tritici PST-78.</title>
        <authorList>
            <consortium name="The Broad Institute Genome Sequencing Platform"/>
            <person name="Cuomo C."/>
            <person name="Hulbert S."/>
            <person name="Chen X."/>
            <person name="Walker B."/>
            <person name="Young S.K."/>
            <person name="Zeng Q."/>
            <person name="Gargeya S."/>
            <person name="Fitzgerald M."/>
            <person name="Haas B."/>
            <person name="Abouelleil A."/>
            <person name="Alvarado L."/>
            <person name="Arachchi H.M."/>
            <person name="Berlin A.M."/>
            <person name="Chapman S.B."/>
            <person name="Goldberg J."/>
            <person name="Griggs A."/>
            <person name="Gujja S."/>
            <person name="Hansen M."/>
            <person name="Howarth C."/>
            <person name="Imamovic A."/>
            <person name="Larimer J."/>
            <person name="McCowan C."/>
            <person name="Montmayeur A."/>
            <person name="Murphy C."/>
            <person name="Neiman D."/>
            <person name="Pearson M."/>
            <person name="Priest M."/>
            <person name="Roberts A."/>
            <person name="Saif S."/>
            <person name="Shea T."/>
            <person name="Sisk P."/>
            <person name="Sykes S."/>
            <person name="Wortman J."/>
            <person name="Nusbaum C."/>
            <person name="Birren B."/>
        </authorList>
    </citation>
    <scope>NUCLEOTIDE SEQUENCE [LARGE SCALE GENOMIC DNA]</scope>
    <source>
        <strain evidence="3">race PST-78</strain>
    </source>
</reference>
<dbReference type="EMBL" id="AJIL01000109">
    <property type="protein sequence ID" value="KNE94794.1"/>
    <property type="molecule type" value="Genomic_DNA"/>
</dbReference>
<comment type="caution">
    <text evidence="2">The sequence shown here is derived from an EMBL/GenBank/DDBJ whole genome shotgun (WGS) entry which is preliminary data.</text>
</comment>
<feature type="region of interest" description="Disordered" evidence="1">
    <location>
        <begin position="1"/>
        <end position="24"/>
    </location>
</feature>
<dbReference type="OrthoDB" id="2505230at2759"/>
<gene>
    <name evidence="2" type="ORF">PSTG_11886</name>
</gene>
<evidence type="ECO:0000313" key="2">
    <source>
        <dbReference type="EMBL" id="KNE94794.1"/>
    </source>
</evidence>
<protein>
    <submittedName>
        <fullName evidence="2">Uncharacterized protein</fullName>
    </submittedName>
</protein>
<proteinExistence type="predicted"/>
<organism evidence="2 3">
    <name type="scientific">Puccinia striiformis f. sp. tritici PST-78</name>
    <dbReference type="NCBI Taxonomy" id="1165861"/>
    <lineage>
        <taxon>Eukaryota</taxon>
        <taxon>Fungi</taxon>
        <taxon>Dikarya</taxon>
        <taxon>Basidiomycota</taxon>
        <taxon>Pucciniomycotina</taxon>
        <taxon>Pucciniomycetes</taxon>
        <taxon>Pucciniales</taxon>
        <taxon>Pucciniaceae</taxon>
        <taxon>Puccinia</taxon>
    </lineage>
</organism>
<dbReference type="AlphaFoldDB" id="A0A0L0V711"/>